<evidence type="ECO:0000259" key="2">
    <source>
        <dbReference type="SMART" id="SM00470"/>
    </source>
</evidence>
<dbReference type="InterPro" id="IPR036086">
    <property type="entry name" value="ParB/Sulfiredoxin_sf"/>
</dbReference>
<comment type="caution">
    <text evidence="3">The sequence shown here is derived from an EMBL/GenBank/DDBJ whole genome shotgun (WGS) entry which is preliminary data.</text>
</comment>
<organism evidence="3 4">
    <name type="scientific">Roseivivax isoporae LMG 25204</name>
    <dbReference type="NCBI Taxonomy" id="1449351"/>
    <lineage>
        <taxon>Bacteria</taxon>
        <taxon>Pseudomonadati</taxon>
        <taxon>Pseudomonadota</taxon>
        <taxon>Alphaproteobacteria</taxon>
        <taxon>Rhodobacterales</taxon>
        <taxon>Roseobacteraceae</taxon>
        <taxon>Roseivivax</taxon>
    </lineage>
</organism>
<dbReference type="Proteomes" id="UP000023430">
    <property type="component" value="Unassembled WGS sequence"/>
</dbReference>
<gene>
    <name evidence="3" type="ORF">RISW2_17190</name>
</gene>
<dbReference type="InterPro" id="IPR050336">
    <property type="entry name" value="Chromosome_partition/occlusion"/>
</dbReference>
<evidence type="ECO:0000313" key="3">
    <source>
        <dbReference type="EMBL" id="ETX26999.1"/>
    </source>
</evidence>
<protein>
    <recommendedName>
        <fullName evidence="2">ParB-like N-terminal domain-containing protein</fullName>
    </recommendedName>
</protein>
<dbReference type="GO" id="GO:0005694">
    <property type="term" value="C:chromosome"/>
    <property type="evidence" value="ECO:0007669"/>
    <property type="project" value="TreeGrafter"/>
</dbReference>
<dbReference type="SUPFAM" id="SSF110849">
    <property type="entry name" value="ParB/Sulfiredoxin"/>
    <property type="match status" value="1"/>
</dbReference>
<dbReference type="GO" id="GO:0007059">
    <property type="term" value="P:chromosome segregation"/>
    <property type="evidence" value="ECO:0007669"/>
    <property type="project" value="TreeGrafter"/>
</dbReference>
<sequence>MARRKRLTPANPAFLSEEPPAGAASAFARPAPIATVARDASSAAAMDELAETLSKARAEGRLVLALPLAEIETGYLVRDRLKADDEEMRVLKESLRARGQQTPVEVTELGQGRYGLISGWRRCRALVELAAETGEARFGSVLALVRRPAEASDAYLAMVEENEIRVGLSYYERARIAFKAVEAGVFETRQDALRALFHTASRPRRSKIGSFLGIVEALDGVLAFPETIGERQGLALAKALEADPALGARLADILHATPPENAEAEAAIIAQALAGPAVPKESARPTGEELVPGVFLRRRGDALTLSGPGLTDTLQADLAAWLKARG</sequence>
<dbReference type="EMBL" id="JAME01000045">
    <property type="protein sequence ID" value="ETX26999.1"/>
    <property type="molecule type" value="Genomic_DNA"/>
</dbReference>
<dbReference type="InterPro" id="IPR037972">
    <property type="entry name" value="RepB_N"/>
</dbReference>
<dbReference type="InterPro" id="IPR003115">
    <property type="entry name" value="ParB_N"/>
</dbReference>
<dbReference type="Pfam" id="PF02195">
    <property type="entry name" value="ParB_N"/>
    <property type="match status" value="1"/>
</dbReference>
<reference evidence="3 4" key="1">
    <citation type="submission" date="2014-01" db="EMBL/GenBank/DDBJ databases">
        <title>Roseivivax isoporae LMG 25204 Genome Sequencing.</title>
        <authorList>
            <person name="Lai Q."/>
            <person name="Li G."/>
            <person name="Shao Z."/>
        </authorList>
    </citation>
    <scope>NUCLEOTIDE SEQUENCE [LARGE SCALE GENOMIC DNA]</scope>
    <source>
        <strain evidence="3 4">LMG 25204</strain>
    </source>
</reference>
<name>X7F4L5_9RHOB</name>
<dbReference type="eggNOG" id="COG1475">
    <property type="taxonomic scope" value="Bacteria"/>
</dbReference>
<dbReference type="PATRIC" id="fig|1449351.3.peg.4116"/>
<dbReference type="Gene3D" id="3.90.1530.30">
    <property type="match status" value="1"/>
</dbReference>
<dbReference type="PANTHER" id="PTHR33375:SF1">
    <property type="entry name" value="CHROMOSOME-PARTITIONING PROTEIN PARB-RELATED"/>
    <property type="match status" value="1"/>
</dbReference>
<dbReference type="AlphaFoldDB" id="X7F4L5"/>
<accession>X7F4L5</accession>
<dbReference type="OrthoDB" id="7812516at2"/>
<keyword evidence="4" id="KW-1185">Reference proteome</keyword>
<dbReference type="RefSeq" id="WP_043774444.1">
    <property type="nucleotide sequence ID" value="NZ_JAME01000045.1"/>
</dbReference>
<dbReference type="CDD" id="cd16405">
    <property type="entry name" value="RepB_like_N"/>
    <property type="match status" value="1"/>
</dbReference>
<feature type="region of interest" description="Disordered" evidence="1">
    <location>
        <begin position="1"/>
        <end position="21"/>
    </location>
</feature>
<proteinExistence type="predicted"/>
<feature type="domain" description="ParB-like N-terminal" evidence="2">
    <location>
        <begin position="64"/>
        <end position="163"/>
    </location>
</feature>
<evidence type="ECO:0000313" key="4">
    <source>
        <dbReference type="Proteomes" id="UP000023430"/>
    </source>
</evidence>
<dbReference type="STRING" id="1449351.RISW2_17190"/>
<evidence type="ECO:0000256" key="1">
    <source>
        <dbReference type="SAM" id="MobiDB-lite"/>
    </source>
</evidence>
<dbReference type="SMART" id="SM00470">
    <property type="entry name" value="ParB"/>
    <property type="match status" value="1"/>
</dbReference>
<dbReference type="PANTHER" id="PTHR33375">
    <property type="entry name" value="CHROMOSOME-PARTITIONING PROTEIN PARB-RELATED"/>
    <property type="match status" value="1"/>
</dbReference>